<evidence type="ECO:0000313" key="7">
    <source>
        <dbReference type="Proteomes" id="UP001500635"/>
    </source>
</evidence>
<evidence type="ECO:0000256" key="1">
    <source>
        <dbReference type="ARBA" id="ARBA00023015"/>
    </source>
</evidence>
<dbReference type="Pfam" id="PF13305">
    <property type="entry name" value="TetR_C_33"/>
    <property type="match status" value="1"/>
</dbReference>
<dbReference type="Pfam" id="PF00440">
    <property type="entry name" value="TetR_N"/>
    <property type="match status" value="1"/>
</dbReference>
<dbReference type="InterPro" id="IPR025996">
    <property type="entry name" value="MT1864/Rv1816-like_C"/>
</dbReference>
<evidence type="ECO:0000256" key="4">
    <source>
        <dbReference type="PROSITE-ProRule" id="PRU00335"/>
    </source>
</evidence>
<dbReference type="PROSITE" id="PS50977">
    <property type="entry name" value="HTH_TETR_2"/>
    <property type="match status" value="1"/>
</dbReference>
<dbReference type="Proteomes" id="UP001500635">
    <property type="component" value="Unassembled WGS sequence"/>
</dbReference>
<dbReference type="PANTHER" id="PTHR30055">
    <property type="entry name" value="HTH-TYPE TRANSCRIPTIONAL REGULATOR RUTR"/>
    <property type="match status" value="1"/>
</dbReference>
<evidence type="ECO:0000256" key="3">
    <source>
        <dbReference type="ARBA" id="ARBA00023163"/>
    </source>
</evidence>
<dbReference type="Gene3D" id="1.10.357.10">
    <property type="entry name" value="Tetracycline Repressor, domain 2"/>
    <property type="match status" value="1"/>
</dbReference>
<dbReference type="InterPro" id="IPR001647">
    <property type="entry name" value="HTH_TetR"/>
</dbReference>
<organism evidence="6 7">
    <name type="scientific">Tsukamurella soli</name>
    <dbReference type="NCBI Taxonomy" id="644556"/>
    <lineage>
        <taxon>Bacteria</taxon>
        <taxon>Bacillati</taxon>
        <taxon>Actinomycetota</taxon>
        <taxon>Actinomycetes</taxon>
        <taxon>Mycobacteriales</taxon>
        <taxon>Tsukamurellaceae</taxon>
        <taxon>Tsukamurella</taxon>
    </lineage>
</organism>
<dbReference type="InterPro" id="IPR009057">
    <property type="entry name" value="Homeodomain-like_sf"/>
</dbReference>
<feature type="domain" description="HTH tetR-type" evidence="5">
    <location>
        <begin position="9"/>
        <end position="70"/>
    </location>
</feature>
<accession>A0ABP8JW63</accession>
<evidence type="ECO:0000259" key="5">
    <source>
        <dbReference type="PROSITE" id="PS50977"/>
    </source>
</evidence>
<dbReference type="InterPro" id="IPR036271">
    <property type="entry name" value="Tet_transcr_reg_TetR-rel_C_sf"/>
</dbReference>
<comment type="caution">
    <text evidence="6">The sequence shown here is derived from an EMBL/GenBank/DDBJ whole genome shotgun (WGS) entry which is preliminary data.</text>
</comment>
<gene>
    <name evidence="6" type="ORF">GCM10023147_31110</name>
</gene>
<keyword evidence="1" id="KW-0805">Transcription regulation</keyword>
<feature type="DNA-binding region" description="H-T-H motif" evidence="4">
    <location>
        <begin position="33"/>
        <end position="52"/>
    </location>
</feature>
<dbReference type="SUPFAM" id="SSF48498">
    <property type="entry name" value="Tetracyclin repressor-like, C-terminal domain"/>
    <property type="match status" value="1"/>
</dbReference>
<dbReference type="InterPro" id="IPR050109">
    <property type="entry name" value="HTH-type_TetR-like_transc_reg"/>
</dbReference>
<dbReference type="PANTHER" id="PTHR30055:SF220">
    <property type="entry name" value="TETR-FAMILY REGULATORY PROTEIN"/>
    <property type="match status" value="1"/>
</dbReference>
<evidence type="ECO:0000313" key="6">
    <source>
        <dbReference type="EMBL" id="GAA4396582.1"/>
    </source>
</evidence>
<reference evidence="7" key="1">
    <citation type="journal article" date="2019" name="Int. J. Syst. Evol. Microbiol.">
        <title>The Global Catalogue of Microorganisms (GCM) 10K type strain sequencing project: providing services to taxonomists for standard genome sequencing and annotation.</title>
        <authorList>
            <consortium name="The Broad Institute Genomics Platform"/>
            <consortium name="The Broad Institute Genome Sequencing Center for Infectious Disease"/>
            <person name="Wu L."/>
            <person name="Ma J."/>
        </authorList>
    </citation>
    <scope>NUCLEOTIDE SEQUENCE [LARGE SCALE GENOMIC DNA]</scope>
    <source>
        <strain evidence="7">JCM 17688</strain>
    </source>
</reference>
<protein>
    <recommendedName>
        <fullName evidence="5">HTH tetR-type domain-containing protein</fullName>
    </recommendedName>
</protein>
<keyword evidence="2 4" id="KW-0238">DNA-binding</keyword>
<keyword evidence="7" id="KW-1185">Reference proteome</keyword>
<dbReference type="SUPFAM" id="SSF46689">
    <property type="entry name" value="Homeodomain-like"/>
    <property type="match status" value="1"/>
</dbReference>
<proteinExistence type="predicted"/>
<evidence type="ECO:0000256" key="2">
    <source>
        <dbReference type="ARBA" id="ARBA00023125"/>
    </source>
</evidence>
<sequence>MPTTPYHRGDLPDALIRAAIELLDTGDGGTSLSLRAAARRAGVSPAAPYRHFSDRTALVSAVATIGYRQLIAAPTDAHPTPRTLDDLAAIAVTYVQFAVARPGLFRAMFAEPCDPDDPARQAAADEIELYLKTLVRRLVPAPDPEAAAVAVWALVHGLAFLHLDGTFAGSTTADMSARVGRVVRVALGPHLTLGGRNTPQCVVSANTSTYAPCKQCTHRSASQGVRSTSTAAAADPGMAPTDARALLYRSI</sequence>
<dbReference type="EMBL" id="BAABFR010000050">
    <property type="protein sequence ID" value="GAA4396582.1"/>
    <property type="molecule type" value="Genomic_DNA"/>
</dbReference>
<name>A0ABP8JW63_9ACTN</name>
<keyword evidence="3" id="KW-0804">Transcription</keyword>